<keyword evidence="1" id="KW-1133">Transmembrane helix</keyword>
<dbReference type="Proteomes" id="UP001211987">
    <property type="component" value="Unassembled WGS sequence"/>
</dbReference>
<comment type="caution">
    <text evidence="2">The sequence shown here is derived from an EMBL/GenBank/DDBJ whole genome shotgun (WGS) entry which is preliminary data.</text>
</comment>
<feature type="transmembrane region" description="Helical" evidence="1">
    <location>
        <begin position="9"/>
        <end position="26"/>
    </location>
</feature>
<accession>A0AB35IND0</accession>
<protein>
    <submittedName>
        <fullName evidence="2">Uncharacterized protein</fullName>
    </submittedName>
</protein>
<reference evidence="2" key="1">
    <citation type="submission" date="2023-01" db="EMBL/GenBank/DDBJ databases">
        <title>Human gut microbiome strain richness.</title>
        <authorList>
            <person name="Chen-Liaw A."/>
        </authorList>
    </citation>
    <scope>NUCLEOTIDE SEQUENCE</scope>
    <source>
        <strain evidence="2">1001217st2_G6_1001217B_191108</strain>
    </source>
</reference>
<name>A0AB35IND0_9FIRM</name>
<keyword evidence="1" id="KW-0812">Transmembrane</keyword>
<proteinExistence type="predicted"/>
<keyword evidence="1" id="KW-0472">Membrane</keyword>
<evidence type="ECO:0000256" key="1">
    <source>
        <dbReference type="SAM" id="Phobius"/>
    </source>
</evidence>
<sequence length="235" mass="27458">MDKNKIKTWIFLTLFAIAGTGIYFWYDSNKSNPEEDKSWDIVYNRDESKNGIYTLTNKNDDGSNSWDGLIMFVHKDVIIAVSKISYFTYDEIKNNYLTPDASRDDCEDWIFKHGRDNSFSKMDANGLGFSVNAISSYPEDDSLICCQLSWELYKKSVDYNKEYDVLKYLNMQVSYDDDSKQLIFSKLLNNPNSEFKINENKYIVNNYQKYDDFKSCKISDAGILDILKRGYPDCF</sequence>
<evidence type="ECO:0000313" key="3">
    <source>
        <dbReference type="Proteomes" id="UP001211987"/>
    </source>
</evidence>
<evidence type="ECO:0000313" key="2">
    <source>
        <dbReference type="EMBL" id="MDB7086024.1"/>
    </source>
</evidence>
<organism evidence="2 3">
    <name type="scientific">Thomasclavelia ramosa</name>
    <dbReference type="NCBI Taxonomy" id="1547"/>
    <lineage>
        <taxon>Bacteria</taxon>
        <taxon>Bacillati</taxon>
        <taxon>Bacillota</taxon>
        <taxon>Erysipelotrichia</taxon>
        <taxon>Erysipelotrichales</taxon>
        <taxon>Coprobacillaceae</taxon>
        <taxon>Thomasclavelia</taxon>
    </lineage>
</organism>
<gene>
    <name evidence="2" type="ORF">PM738_19805</name>
</gene>
<dbReference type="EMBL" id="JAQLKE010000078">
    <property type="protein sequence ID" value="MDB7086024.1"/>
    <property type="molecule type" value="Genomic_DNA"/>
</dbReference>
<dbReference type="RefSeq" id="WP_272019413.1">
    <property type="nucleotide sequence ID" value="NZ_JAQLKE010000078.1"/>
</dbReference>
<dbReference type="AlphaFoldDB" id="A0AB35IND0"/>